<dbReference type="EMBL" id="ML977606">
    <property type="protein sequence ID" value="KAF1998176.1"/>
    <property type="molecule type" value="Genomic_DNA"/>
</dbReference>
<proteinExistence type="predicted"/>
<keyword evidence="3" id="KW-1185">Reference proteome</keyword>
<name>A0A6A5WKI4_9PLEO</name>
<gene>
    <name evidence="2" type="ORF">P154DRAFT_263763</name>
</gene>
<dbReference type="Pfam" id="PF17111">
    <property type="entry name" value="PigL_N"/>
    <property type="match status" value="1"/>
</dbReference>
<evidence type="ECO:0000313" key="3">
    <source>
        <dbReference type="Proteomes" id="UP000799779"/>
    </source>
</evidence>
<dbReference type="InterPro" id="IPR031348">
    <property type="entry name" value="PigL_N"/>
</dbReference>
<evidence type="ECO:0000313" key="2">
    <source>
        <dbReference type="EMBL" id="KAF1998176.1"/>
    </source>
</evidence>
<accession>A0A6A5WKI4</accession>
<dbReference type="Proteomes" id="UP000799779">
    <property type="component" value="Unassembled WGS sequence"/>
</dbReference>
<dbReference type="AlphaFoldDB" id="A0A6A5WKI4"/>
<sequence>MADPVSLIASIIAIATAAAQIGKAIARLRAFGEVPNQIFALKNEVADLEVVLRQVGAAIQQKSLVPDNERASLEQVLAGTKACLLDLAKALEKFASACAAPGSAIDRGRLRWKGKPRFEGYQEKIRGVKETLNLILGASNSHDLRHIKLELRHIAFLTSNSKQTEQKSVKMAADALAEHHLALRNRMDQQFLDMGGRLDALGQSLLNERRHSSENPPPYFEKAPNESASIETVQILLSRQPSCGGWCPCACHEKRKLKVRVPRMMESVVGKLFVGYAGLPIFNNPCDFRGCKDRRHASATVEYWFPWWFVTMNMKLQVKLVPMAGPQFQLSTTRRVPDSSQSITFAMQGNIEGLKYLFGAGLAGPRDVSDSRGYSLMRWALYGGMHNYETVHFLIGQGANIDEM</sequence>
<reference evidence="2" key="1">
    <citation type="journal article" date="2020" name="Stud. Mycol.">
        <title>101 Dothideomycetes genomes: a test case for predicting lifestyles and emergence of pathogens.</title>
        <authorList>
            <person name="Haridas S."/>
            <person name="Albert R."/>
            <person name="Binder M."/>
            <person name="Bloem J."/>
            <person name="Labutti K."/>
            <person name="Salamov A."/>
            <person name="Andreopoulos B."/>
            <person name="Baker S."/>
            <person name="Barry K."/>
            <person name="Bills G."/>
            <person name="Bluhm B."/>
            <person name="Cannon C."/>
            <person name="Castanera R."/>
            <person name="Culley D."/>
            <person name="Daum C."/>
            <person name="Ezra D."/>
            <person name="Gonzalez J."/>
            <person name="Henrissat B."/>
            <person name="Kuo A."/>
            <person name="Liang C."/>
            <person name="Lipzen A."/>
            <person name="Lutzoni F."/>
            <person name="Magnuson J."/>
            <person name="Mondo S."/>
            <person name="Nolan M."/>
            <person name="Ohm R."/>
            <person name="Pangilinan J."/>
            <person name="Park H.-J."/>
            <person name="Ramirez L."/>
            <person name="Alfaro M."/>
            <person name="Sun H."/>
            <person name="Tritt A."/>
            <person name="Yoshinaga Y."/>
            <person name="Zwiers L.-H."/>
            <person name="Turgeon B."/>
            <person name="Goodwin S."/>
            <person name="Spatafora J."/>
            <person name="Crous P."/>
            <person name="Grigoriev I."/>
        </authorList>
    </citation>
    <scope>NUCLEOTIDE SEQUENCE</scope>
    <source>
        <strain evidence="2">CBS 123094</strain>
    </source>
</reference>
<feature type="domain" description="Azaphilone pigments biosynthesis cluster protein L N-terminal" evidence="1">
    <location>
        <begin position="2"/>
        <end position="143"/>
    </location>
</feature>
<organism evidence="2 3">
    <name type="scientific">Amniculicola lignicola CBS 123094</name>
    <dbReference type="NCBI Taxonomy" id="1392246"/>
    <lineage>
        <taxon>Eukaryota</taxon>
        <taxon>Fungi</taxon>
        <taxon>Dikarya</taxon>
        <taxon>Ascomycota</taxon>
        <taxon>Pezizomycotina</taxon>
        <taxon>Dothideomycetes</taxon>
        <taxon>Pleosporomycetidae</taxon>
        <taxon>Pleosporales</taxon>
        <taxon>Amniculicolaceae</taxon>
        <taxon>Amniculicola</taxon>
    </lineage>
</organism>
<protein>
    <recommendedName>
        <fullName evidence="1">Azaphilone pigments biosynthesis cluster protein L N-terminal domain-containing protein</fullName>
    </recommendedName>
</protein>
<evidence type="ECO:0000259" key="1">
    <source>
        <dbReference type="Pfam" id="PF17111"/>
    </source>
</evidence>
<dbReference type="OrthoDB" id="5431422at2759"/>